<sequence>MKKREGFTLLELMVVIFILGVLVSMQVPNFGLIRERARQTAVKANMRYVQVAIETFFLERGYYADDFYEDGYGYIFPGGVYEQKLGRFPTNPYTGQEMTPEDFNEEDYDSKEECSDTRENGPNDLWGYDPGQMRYGAYYPTGMSEPSNWGLVGFNGAGVSIRSWTPDGEVVIFVLHN</sequence>
<dbReference type="InterPro" id="IPR045584">
    <property type="entry name" value="Pilin-like"/>
</dbReference>
<dbReference type="AlphaFoldDB" id="A0A7C3Z2S3"/>
<accession>A0A7C3Z2S3</accession>
<dbReference type="NCBIfam" id="TIGR02532">
    <property type="entry name" value="IV_pilin_GFxxxE"/>
    <property type="match status" value="1"/>
</dbReference>
<keyword evidence="3 7" id="KW-0812">Transmembrane</keyword>
<comment type="subcellular location">
    <subcellularLocation>
        <location evidence="1">Membrane</location>
        <topology evidence="1">Single-pass membrane protein</topology>
    </subcellularLocation>
</comment>
<organism evidence="8">
    <name type="scientific">candidate division WOR-3 bacterium</name>
    <dbReference type="NCBI Taxonomy" id="2052148"/>
    <lineage>
        <taxon>Bacteria</taxon>
        <taxon>Bacteria division WOR-3</taxon>
    </lineage>
</organism>
<reference evidence="8" key="1">
    <citation type="journal article" date="2020" name="mSystems">
        <title>Genome- and Community-Level Interaction Insights into Carbon Utilization and Element Cycling Functions of Hydrothermarchaeota in Hydrothermal Sediment.</title>
        <authorList>
            <person name="Zhou Z."/>
            <person name="Liu Y."/>
            <person name="Xu W."/>
            <person name="Pan J."/>
            <person name="Luo Z.H."/>
            <person name="Li M."/>
        </authorList>
    </citation>
    <scope>NUCLEOTIDE SEQUENCE [LARGE SCALE GENOMIC DNA]</scope>
    <source>
        <strain evidence="8">SpSt-906</strain>
    </source>
</reference>
<dbReference type="SUPFAM" id="SSF54523">
    <property type="entry name" value="Pili subunits"/>
    <property type="match status" value="1"/>
</dbReference>
<evidence type="ECO:0000256" key="3">
    <source>
        <dbReference type="ARBA" id="ARBA00022692"/>
    </source>
</evidence>
<dbReference type="PANTHER" id="PTHR30093">
    <property type="entry name" value="GENERAL SECRETION PATHWAY PROTEIN G"/>
    <property type="match status" value="1"/>
</dbReference>
<feature type="compositionally biased region" description="Basic and acidic residues" evidence="6">
    <location>
        <begin position="111"/>
        <end position="121"/>
    </location>
</feature>
<keyword evidence="2" id="KW-0488">Methylation</keyword>
<dbReference type="InterPro" id="IPR000983">
    <property type="entry name" value="Bac_GSPG_pilin"/>
</dbReference>
<name>A0A7C3Z2S3_UNCW3</name>
<proteinExistence type="predicted"/>
<dbReference type="InterPro" id="IPR012902">
    <property type="entry name" value="N_methyl_site"/>
</dbReference>
<evidence type="ECO:0000256" key="5">
    <source>
        <dbReference type="ARBA" id="ARBA00023136"/>
    </source>
</evidence>
<gene>
    <name evidence="8" type="ORF">ENX07_07745</name>
</gene>
<feature type="transmembrane region" description="Helical" evidence="7">
    <location>
        <begin position="12"/>
        <end position="33"/>
    </location>
</feature>
<dbReference type="Pfam" id="PF07963">
    <property type="entry name" value="N_methyl"/>
    <property type="match status" value="1"/>
</dbReference>
<keyword evidence="5 7" id="KW-0472">Membrane</keyword>
<protein>
    <submittedName>
        <fullName evidence="8">Type II secretion system protein</fullName>
    </submittedName>
</protein>
<comment type="caution">
    <text evidence="8">The sequence shown here is derived from an EMBL/GenBank/DDBJ whole genome shotgun (WGS) entry which is preliminary data.</text>
</comment>
<evidence type="ECO:0000256" key="1">
    <source>
        <dbReference type="ARBA" id="ARBA00004167"/>
    </source>
</evidence>
<dbReference type="Gene3D" id="3.30.700.10">
    <property type="entry name" value="Glycoprotein, Type 4 Pilin"/>
    <property type="match status" value="1"/>
</dbReference>
<dbReference type="PROSITE" id="PS00409">
    <property type="entry name" value="PROKAR_NTER_METHYL"/>
    <property type="match status" value="1"/>
</dbReference>
<feature type="compositionally biased region" description="Acidic residues" evidence="6">
    <location>
        <begin position="99"/>
        <end position="110"/>
    </location>
</feature>
<dbReference type="PANTHER" id="PTHR30093:SF44">
    <property type="entry name" value="TYPE II SECRETION SYSTEM CORE PROTEIN G"/>
    <property type="match status" value="1"/>
</dbReference>
<dbReference type="EMBL" id="DTMQ01000047">
    <property type="protein sequence ID" value="HGE99940.1"/>
    <property type="molecule type" value="Genomic_DNA"/>
</dbReference>
<evidence type="ECO:0000256" key="4">
    <source>
        <dbReference type="ARBA" id="ARBA00022989"/>
    </source>
</evidence>
<dbReference type="PRINTS" id="PR00813">
    <property type="entry name" value="BCTERIALGSPG"/>
</dbReference>
<keyword evidence="4 7" id="KW-1133">Transmembrane helix</keyword>
<dbReference type="GO" id="GO:0015627">
    <property type="term" value="C:type II protein secretion system complex"/>
    <property type="evidence" value="ECO:0007669"/>
    <property type="project" value="InterPro"/>
</dbReference>
<evidence type="ECO:0000313" key="8">
    <source>
        <dbReference type="EMBL" id="HGE99940.1"/>
    </source>
</evidence>
<evidence type="ECO:0000256" key="6">
    <source>
        <dbReference type="SAM" id="MobiDB-lite"/>
    </source>
</evidence>
<evidence type="ECO:0000256" key="7">
    <source>
        <dbReference type="SAM" id="Phobius"/>
    </source>
</evidence>
<dbReference type="GO" id="GO:0016020">
    <property type="term" value="C:membrane"/>
    <property type="evidence" value="ECO:0007669"/>
    <property type="project" value="UniProtKB-SubCell"/>
</dbReference>
<evidence type="ECO:0000256" key="2">
    <source>
        <dbReference type="ARBA" id="ARBA00022481"/>
    </source>
</evidence>
<dbReference type="GO" id="GO:0015628">
    <property type="term" value="P:protein secretion by the type II secretion system"/>
    <property type="evidence" value="ECO:0007669"/>
    <property type="project" value="InterPro"/>
</dbReference>
<feature type="region of interest" description="Disordered" evidence="6">
    <location>
        <begin position="93"/>
        <end position="126"/>
    </location>
</feature>